<dbReference type="Proteomes" id="UP001314205">
    <property type="component" value="Unassembled WGS sequence"/>
</dbReference>
<keyword evidence="4" id="KW-0255">Endonuclease</keyword>
<protein>
    <recommendedName>
        <fullName evidence="7">Reverse transcriptase domain-containing protein</fullName>
    </recommendedName>
</protein>
<dbReference type="EMBL" id="CAVLGL010000079">
    <property type="protein sequence ID" value="CAK1585320.1"/>
    <property type="molecule type" value="Genomic_DNA"/>
</dbReference>
<dbReference type="CDD" id="cd01647">
    <property type="entry name" value="RT_LTR"/>
    <property type="match status" value="1"/>
</dbReference>
<name>A0AAV1KQJ2_9NEOP</name>
<evidence type="ECO:0000313" key="6">
    <source>
        <dbReference type="Proteomes" id="UP001314205"/>
    </source>
</evidence>
<sequence length="253" mass="28037">MEIDTGSALSCISKATYEDTFNHLPLLPCDLALTFYDGTKIKPLGYCEVNVTYGRSSKVLDLYVINNGTTTLLGRHWLSELDISVPKFNVNRLNESAMNVSYAVNELFFSYAELFDGGLGRFTGGRARLAVHADAAPVFCRARPLPYALRERVDVELDAMLRAGVIEPVECSDWATPLVIVNKSDGAIRICADYKVTLNRVLSVDKYPVPKIDDLLSQLGGSKFFSKIDLSQAYNQIELDATKKYTVINLFSA</sequence>
<dbReference type="Gene3D" id="2.40.70.10">
    <property type="entry name" value="Acid Proteases"/>
    <property type="match status" value="1"/>
</dbReference>
<proteinExistence type="predicted"/>
<accession>A0AAV1KQJ2</accession>
<dbReference type="InterPro" id="IPR043128">
    <property type="entry name" value="Rev_trsase/Diguanyl_cyclase"/>
</dbReference>
<evidence type="ECO:0008006" key="7">
    <source>
        <dbReference type="Google" id="ProtNLM"/>
    </source>
</evidence>
<organism evidence="5 6">
    <name type="scientific">Parnassius mnemosyne</name>
    <name type="common">clouded apollo</name>
    <dbReference type="NCBI Taxonomy" id="213953"/>
    <lineage>
        <taxon>Eukaryota</taxon>
        <taxon>Metazoa</taxon>
        <taxon>Ecdysozoa</taxon>
        <taxon>Arthropoda</taxon>
        <taxon>Hexapoda</taxon>
        <taxon>Insecta</taxon>
        <taxon>Pterygota</taxon>
        <taxon>Neoptera</taxon>
        <taxon>Endopterygota</taxon>
        <taxon>Lepidoptera</taxon>
        <taxon>Glossata</taxon>
        <taxon>Ditrysia</taxon>
        <taxon>Papilionoidea</taxon>
        <taxon>Papilionidae</taxon>
        <taxon>Parnassiinae</taxon>
        <taxon>Parnassini</taxon>
        <taxon>Parnassius</taxon>
        <taxon>Driopa</taxon>
    </lineage>
</organism>
<dbReference type="PANTHER" id="PTHR37984:SF5">
    <property type="entry name" value="PROTEIN NYNRIN-LIKE"/>
    <property type="match status" value="1"/>
</dbReference>
<dbReference type="GO" id="GO:0016779">
    <property type="term" value="F:nucleotidyltransferase activity"/>
    <property type="evidence" value="ECO:0007669"/>
    <property type="project" value="UniProtKB-KW"/>
</dbReference>
<comment type="caution">
    <text evidence="5">The sequence shown here is derived from an EMBL/GenBank/DDBJ whole genome shotgun (WGS) entry which is preliminary data.</text>
</comment>
<dbReference type="Gene3D" id="3.10.10.10">
    <property type="entry name" value="HIV Type 1 Reverse Transcriptase, subunit A, domain 1"/>
    <property type="match status" value="1"/>
</dbReference>
<keyword evidence="1" id="KW-0808">Transferase</keyword>
<dbReference type="PANTHER" id="PTHR37984">
    <property type="entry name" value="PROTEIN CBG26694"/>
    <property type="match status" value="1"/>
</dbReference>
<keyword evidence="2" id="KW-0548">Nucleotidyltransferase</keyword>
<evidence type="ECO:0000313" key="5">
    <source>
        <dbReference type="EMBL" id="CAK1585320.1"/>
    </source>
</evidence>
<evidence type="ECO:0000256" key="2">
    <source>
        <dbReference type="ARBA" id="ARBA00022695"/>
    </source>
</evidence>
<keyword evidence="6" id="KW-1185">Reference proteome</keyword>
<dbReference type="Gene3D" id="3.30.70.270">
    <property type="match status" value="1"/>
</dbReference>
<evidence type="ECO:0000256" key="3">
    <source>
        <dbReference type="ARBA" id="ARBA00022722"/>
    </source>
</evidence>
<dbReference type="GO" id="GO:0004519">
    <property type="term" value="F:endonuclease activity"/>
    <property type="evidence" value="ECO:0007669"/>
    <property type="project" value="UniProtKB-KW"/>
</dbReference>
<dbReference type="SUPFAM" id="SSF50630">
    <property type="entry name" value="Acid proteases"/>
    <property type="match status" value="1"/>
</dbReference>
<dbReference type="InterPro" id="IPR050951">
    <property type="entry name" value="Retrovirus_Pol_polyprotein"/>
</dbReference>
<dbReference type="GO" id="GO:0071897">
    <property type="term" value="P:DNA biosynthetic process"/>
    <property type="evidence" value="ECO:0007669"/>
    <property type="project" value="UniProtKB-ARBA"/>
</dbReference>
<evidence type="ECO:0000256" key="4">
    <source>
        <dbReference type="ARBA" id="ARBA00022759"/>
    </source>
</evidence>
<dbReference type="AlphaFoldDB" id="A0AAV1KQJ2"/>
<reference evidence="5 6" key="1">
    <citation type="submission" date="2023-11" db="EMBL/GenBank/DDBJ databases">
        <authorList>
            <person name="Hedman E."/>
            <person name="Englund M."/>
            <person name="Stromberg M."/>
            <person name="Nyberg Akerstrom W."/>
            <person name="Nylinder S."/>
            <person name="Jareborg N."/>
            <person name="Kallberg Y."/>
            <person name="Kronander E."/>
        </authorList>
    </citation>
    <scope>NUCLEOTIDE SEQUENCE [LARGE SCALE GENOMIC DNA]</scope>
</reference>
<keyword evidence="3" id="KW-0540">Nuclease</keyword>
<dbReference type="InterPro" id="IPR021109">
    <property type="entry name" value="Peptidase_aspartic_dom_sf"/>
</dbReference>
<dbReference type="SUPFAM" id="SSF56672">
    <property type="entry name" value="DNA/RNA polymerases"/>
    <property type="match status" value="1"/>
</dbReference>
<dbReference type="InterPro" id="IPR043502">
    <property type="entry name" value="DNA/RNA_pol_sf"/>
</dbReference>
<keyword evidence="4" id="KW-0378">Hydrolase</keyword>
<evidence type="ECO:0000256" key="1">
    <source>
        <dbReference type="ARBA" id="ARBA00022679"/>
    </source>
</evidence>
<gene>
    <name evidence="5" type="ORF">PARMNEM_LOCUS6421</name>
</gene>